<dbReference type="PRINTS" id="PR00420">
    <property type="entry name" value="RNGMNOXGNASE"/>
</dbReference>
<dbReference type="Pfam" id="PF17885">
    <property type="entry name" value="Smoa_sbd"/>
    <property type="match status" value="1"/>
</dbReference>
<evidence type="ECO:0000259" key="1">
    <source>
        <dbReference type="Pfam" id="PF17885"/>
    </source>
</evidence>
<dbReference type="SUPFAM" id="SSF51905">
    <property type="entry name" value="FAD/NAD(P)-binding domain"/>
    <property type="match status" value="1"/>
</dbReference>
<gene>
    <name evidence="2" type="ORF">DMH04_39475</name>
</gene>
<sequence>MRRIVIVGAGQAGMLLALGLQQHGYEITVVTERDADTIRTGRVLSNQCMFDNALRFERQQGLNFWDDRAPTVDGVAFRAAAGIQWESPLDNPGQSVDQRLKMSDWLTEFADRGGEIRLQRVGPDDLEELAREFELVLVAAGRGPQFAKLFARNDELSPFTEPQRAISLLYLKTTGQEYQGVAFALGPDGEFFHLPLLSVDGVRCGIYFSGIPGGPLDCWDVADAEDFFERAEKALQRHFPWLAPIMADAEPGGPLDFLTGRITPVVRDPVGTLDSGAKVLAMGDTAVTNDPIAGQGANMAAHCAAAYQKTILEQGDKPFDEQFMRLGFQRFWETGQHATRFSNDLLRPPPAHVLATLATAQQVPEVAHRFAQLFNDPTDYTGWLTDEQAAMHYIQEATAR</sequence>
<dbReference type="EMBL" id="QHKI01000050">
    <property type="protein sequence ID" value="RSM74806.1"/>
    <property type="molecule type" value="Genomic_DNA"/>
</dbReference>
<evidence type="ECO:0000313" key="3">
    <source>
        <dbReference type="Proteomes" id="UP000287547"/>
    </source>
</evidence>
<dbReference type="Gene3D" id="3.50.50.60">
    <property type="entry name" value="FAD/NAD(P)-binding domain"/>
    <property type="match status" value="2"/>
</dbReference>
<protein>
    <submittedName>
        <fullName evidence="2">Oxygenase</fullName>
    </submittedName>
</protein>
<dbReference type="OrthoDB" id="3414915at2"/>
<dbReference type="AlphaFoldDB" id="A0A428YX52"/>
<proteinExistence type="predicted"/>
<comment type="caution">
    <text evidence="2">The sequence shown here is derived from an EMBL/GenBank/DDBJ whole genome shotgun (WGS) entry which is preliminary data.</text>
</comment>
<reference evidence="2 3" key="1">
    <citation type="submission" date="2018-05" db="EMBL/GenBank/DDBJ databases">
        <title>Evolution of GPA BGCs.</title>
        <authorList>
            <person name="Waglechner N."/>
            <person name="Wright G.D."/>
        </authorList>
    </citation>
    <scope>NUCLEOTIDE SEQUENCE [LARGE SCALE GENOMIC DNA]</scope>
    <source>
        <strain evidence="2 3">A82846</strain>
    </source>
</reference>
<accession>A0A428YX52</accession>
<dbReference type="InterPro" id="IPR036188">
    <property type="entry name" value="FAD/NAD-bd_sf"/>
</dbReference>
<dbReference type="Gene3D" id="3.30.9.40">
    <property type="match status" value="1"/>
</dbReference>
<evidence type="ECO:0000313" key="2">
    <source>
        <dbReference type="EMBL" id="RSM74806.1"/>
    </source>
</evidence>
<dbReference type="InterPro" id="IPR041654">
    <property type="entry name" value="StyA_sbd"/>
</dbReference>
<feature type="domain" description="Styrene monooxygenase StyA putative substrate binding" evidence="1">
    <location>
        <begin position="145"/>
        <end position="243"/>
    </location>
</feature>
<name>A0A428YX52_KIBAR</name>
<organism evidence="2 3">
    <name type="scientific">Kibdelosporangium aridum</name>
    <dbReference type="NCBI Taxonomy" id="2030"/>
    <lineage>
        <taxon>Bacteria</taxon>
        <taxon>Bacillati</taxon>
        <taxon>Actinomycetota</taxon>
        <taxon>Actinomycetes</taxon>
        <taxon>Pseudonocardiales</taxon>
        <taxon>Pseudonocardiaceae</taxon>
        <taxon>Kibdelosporangium</taxon>
    </lineage>
</organism>
<dbReference type="Proteomes" id="UP000287547">
    <property type="component" value="Unassembled WGS sequence"/>
</dbReference>